<gene>
    <name evidence="1" type="ORF">POCTA_138.1.T0740216</name>
</gene>
<protein>
    <submittedName>
        <fullName evidence="1">Uncharacterized protein</fullName>
    </submittedName>
</protein>
<name>A0A8S1VRI8_PAROT</name>
<dbReference type="Proteomes" id="UP000683925">
    <property type="component" value="Unassembled WGS sequence"/>
</dbReference>
<comment type="caution">
    <text evidence="1">The sequence shown here is derived from an EMBL/GenBank/DDBJ whole genome shotgun (WGS) entry which is preliminary data.</text>
</comment>
<dbReference type="AlphaFoldDB" id="A0A8S1VRI8"/>
<proteinExistence type="predicted"/>
<evidence type="ECO:0000313" key="1">
    <source>
        <dbReference type="EMBL" id="CAD8180224.1"/>
    </source>
</evidence>
<reference evidence="1" key="1">
    <citation type="submission" date="2021-01" db="EMBL/GenBank/DDBJ databases">
        <authorList>
            <consortium name="Genoscope - CEA"/>
            <person name="William W."/>
        </authorList>
    </citation>
    <scope>NUCLEOTIDE SEQUENCE</scope>
</reference>
<evidence type="ECO:0000313" key="2">
    <source>
        <dbReference type="Proteomes" id="UP000683925"/>
    </source>
</evidence>
<sequence length="45" mass="5269">MGNCFNYEETHNSSVKQQRTFKAGLVTICKVHLEGRFRLMKCLSY</sequence>
<keyword evidence="2" id="KW-1185">Reference proteome</keyword>
<dbReference type="EMBL" id="CAJJDP010000073">
    <property type="protein sequence ID" value="CAD8180224.1"/>
    <property type="molecule type" value="Genomic_DNA"/>
</dbReference>
<organism evidence="1 2">
    <name type="scientific">Paramecium octaurelia</name>
    <dbReference type="NCBI Taxonomy" id="43137"/>
    <lineage>
        <taxon>Eukaryota</taxon>
        <taxon>Sar</taxon>
        <taxon>Alveolata</taxon>
        <taxon>Ciliophora</taxon>
        <taxon>Intramacronucleata</taxon>
        <taxon>Oligohymenophorea</taxon>
        <taxon>Peniculida</taxon>
        <taxon>Parameciidae</taxon>
        <taxon>Paramecium</taxon>
    </lineage>
</organism>
<accession>A0A8S1VRI8</accession>